<comment type="similarity">
    <text evidence="1">Belongs to the protein kinase superfamily. CAMK Ser/Thr protein kinase family. CaMK subfamily.</text>
</comment>
<dbReference type="PROSITE" id="PS00018">
    <property type="entry name" value="EF_HAND_1"/>
    <property type="match status" value="4"/>
</dbReference>
<feature type="compositionally biased region" description="Basic and acidic residues" evidence="9">
    <location>
        <begin position="42"/>
        <end position="59"/>
    </location>
</feature>
<evidence type="ECO:0000256" key="1">
    <source>
        <dbReference type="ARBA" id="ARBA00005354"/>
    </source>
</evidence>
<dbReference type="Gene3D" id="3.30.200.20">
    <property type="entry name" value="Phosphorylase Kinase, domain 1"/>
    <property type="match status" value="1"/>
</dbReference>
<feature type="domain" description="EF-hand" evidence="11">
    <location>
        <begin position="466"/>
        <end position="497"/>
    </location>
</feature>
<dbReference type="Pfam" id="PF00036">
    <property type="entry name" value="EF-hand_1"/>
    <property type="match status" value="1"/>
</dbReference>
<dbReference type="InterPro" id="IPR000719">
    <property type="entry name" value="Prot_kinase_dom"/>
</dbReference>
<protein>
    <submittedName>
        <fullName evidence="12">Calcium-dependent protein kinase 20</fullName>
    </submittedName>
</protein>
<dbReference type="InterPro" id="IPR011992">
    <property type="entry name" value="EF-hand-dom_pair"/>
</dbReference>
<dbReference type="Pfam" id="PF13499">
    <property type="entry name" value="EF-hand_7"/>
    <property type="match status" value="1"/>
</dbReference>
<dbReference type="SUPFAM" id="SSF56112">
    <property type="entry name" value="Protein kinase-like (PK-like)"/>
    <property type="match status" value="1"/>
</dbReference>
<dbReference type="InterPro" id="IPR011009">
    <property type="entry name" value="Kinase-like_dom_sf"/>
</dbReference>
<evidence type="ECO:0000259" key="11">
    <source>
        <dbReference type="PROSITE" id="PS50222"/>
    </source>
</evidence>
<dbReference type="InterPro" id="IPR018247">
    <property type="entry name" value="EF_Hand_1_Ca_BS"/>
</dbReference>
<evidence type="ECO:0000256" key="4">
    <source>
        <dbReference type="ARBA" id="ARBA00022737"/>
    </source>
</evidence>
<feature type="compositionally biased region" description="Basic and acidic residues" evidence="9">
    <location>
        <begin position="71"/>
        <end position="84"/>
    </location>
</feature>
<dbReference type="Proteomes" id="UP000245207">
    <property type="component" value="Unassembled WGS sequence"/>
</dbReference>
<dbReference type="Pfam" id="PF00069">
    <property type="entry name" value="Pkinase"/>
    <property type="match status" value="1"/>
</dbReference>
<dbReference type="AlphaFoldDB" id="A0A2U1NBJ8"/>
<dbReference type="FunFam" id="1.10.510.10:FF:001864">
    <property type="entry name" value="Calcium-dependent protein kinase SK5"/>
    <property type="match status" value="1"/>
</dbReference>
<evidence type="ECO:0000256" key="9">
    <source>
        <dbReference type="SAM" id="MobiDB-lite"/>
    </source>
</evidence>
<proteinExistence type="inferred from homology"/>
<dbReference type="InterPro" id="IPR050205">
    <property type="entry name" value="CDPK_Ser/Thr_kinases"/>
</dbReference>
<keyword evidence="6 12" id="KW-0418">Kinase</keyword>
<keyword evidence="3" id="KW-0808">Transferase</keyword>
<dbReference type="PANTHER" id="PTHR24349">
    <property type="entry name" value="SERINE/THREONINE-PROTEIN KINASE"/>
    <property type="match status" value="1"/>
</dbReference>
<dbReference type="STRING" id="35608.A0A2U1NBJ8"/>
<keyword evidence="2" id="KW-0723">Serine/threonine-protein kinase</keyword>
<dbReference type="InterPro" id="IPR008271">
    <property type="entry name" value="Ser/Thr_kinase_AS"/>
</dbReference>
<evidence type="ECO:0000256" key="5">
    <source>
        <dbReference type="ARBA" id="ARBA00022741"/>
    </source>
</evidence>
<evidence type="ECO:0000313" key="12">
    <source>
        <dbReference type="EMBL" id="PWA70871.1"/>
    </source>
</evidence>
<feature type="domain" description="EF-hand" evidence="11">
    <location>
        <begin position="322"/>
        <end position="357"/>
    </location>
</feature>
<evidence type="ECO:0000256" key="6">
    <source>
        <dbReference type="ARBA" id="ARBA00022777"/>
    </source>
</evidence>
<evidence type="ECO:0000259" key="10">
    <source>
        <dbReference type="PROSITE" id="PS50011"/>
    </source>
</evidence>
<dbReference type="PROSITE" id="PS00108">
    <property type="entry name" value="PROTEIN_KINASE_ST"/>
    <property type="match status" value="1"/>
</dbReference>
<gene>
    <name evidence="12" type="ORF">CTI12_AA284120</name>
</gene>
<feature type="region of interest" description="Disordered" evidence="9">
    <location>
        <begin position="71"/>
        <end position="102"/>
    </location>
</feature>
<evidence type="ECO:0000256" key="8">
    <source>
        <dbReference type="ARBA" id="ARBA00022840"/>
    </source>
</evidence>
<dbReference type="FunFam" id="1.10.238.10:FF:000003">
    <property type="entry name" value="Calmodulin A"/>
    <property type="match status" value="1"/>
</dbReference>
<dbReference type="PROSITE" id="PS50222">
    <property type="entry name" value="EF_HAND_2"/>
    <property type="match status" value="3"/>
</dbReference>
<keyword evidence="13" id="KW-1185">Reference proteome</keyword>
<evidence type="ECO:0000256" key="7">
    <source>
        <dbReference type="ARBA" id="ARBA00022837"/>
    </source>
</evidence>
<name>A0A2U1NBJ8_ARTAN</name>
<keyword evidence="7" id="KW-0106">Calcium</keyword>
<dbReference type="OrthoDB" id="40902at2759"/>
<dbReference type="SMART" id="SM00054">
    <property type="entry name" value="EFh"/>
    <property type="match status" value="4"/>
</dbReference>
<organism evidence="12 13">
    <name type="scientific">Artemisia annua</name>
    <name type="common">Sweet wormwood</name>
    <dbReference type="NCBI Taxonomy" id="35608"/>
    <lineage>
        <taxon>Eukaryota</taxon>
        <taxon>Viridiplantae</taxon>
        <taxon>Streptophyta</taxon>
        <taxon>Embryophyta</taxon>
        <taxon>Tracheophyta</taxon>
        <taxon>Spermatophyta</taxon>
        <taxon>Magnoliopsida</taxon>
        <taxon>eudicotyledons</taxon>
        <taxon>Gunneridae</taxon>
        <taxon>Pentapetalae</taxon>
        <taxon>asterids</taxon>
        <taxon>campanulids</taxon>
        <taxon>Asterales</taxon>
        <taxon>Asteraceae</taxon>
        <taxon>Asteroideae</taxon>
        <taxon>Anthemideae</taxon>
        <taxon>Artemisiinae</taxon>
        <taxon>Artemisia</taxon>
    </lineage>
</organism>
<dbReference type="EMBL" id="PKPP01003167">
    <property type="protein sequence ID" value="PWA70871.1"/>
    <property type="molecule type" value="Genomic_DNA"/>
</dbReference>
<keyword evidence="5" id="KW-0547">Nucleotide-binding</keyword>
<dbReference type="GO" id="GO:0004674">
    <property type="term" value="F:protein serine/threonine kinase activity"/>
    <property type="evidence" value="ECO:0007669"/>
    <property type="project" value="UniProtKB-KW"/>
</dbReference>
<dbReference type="GO" id="GO:0005524">
    <property type="term" value="F:ATP binding"/>
    <property type="evidence" value="ECO:0007669"/>
    <property type="project" value="UniProtKB-KW"/>
</dbReference>
<dbReference type="PROSITE" id="PS50011">
    <property type="entry name" value="PROTEIN_KINASE_DOM"/>
    <property type="match status" value="1"/>
</dbReference>
<accession>A0A2U1NBJ8</accession>
<feature type="domain" description="EF-hand" evidence="11">
    <location>
        <begin position="428"/>
        <end position="463"/>
    </location>
</feature>
<keyword evidence="4" id="KW-0677">Repeat</keyword>
<reference evidence="12 13" key="1">
    <citation type="journal article" date="2018" name="Mol. Plant">
        <title>The genome of Artemisia annua provides insight into the evolution of Asteraceae family and artemisinin biosynthesis.</title>
        <authorList>
            <person name="Shen Q."/>
            <person name="Zhang L."/>
            <person name="Liao Z."/>
            <person name="Wang S."/>
            <person name="Yan T."/>
            <person name="Shi P."/>
            <person name="Liu M."/>
            <person name="Fu X."/>
            <person name="Pan Q."/>
            <person name="Wang Y."/>
            <person name="Lv Z."/>
            <person name="Lu X."/>
            <person name="Zhang F."/>
            <person name="Jiang W."/>
            <person name="Ma Y."/>
            <person name="Chen M."/>
            <person name="Hao X."/>
            <person name="Li L."/>
            <person name="Tang Y."/>
            <person name="Lv G."/>
            <person name="Zhou Y."/>
            <person name="Sun X."/>
            <person name="Brodelius P.E."/>
            <person name="Rose J.K.C."/>
            <person name="Tang K."/>
        </authorList>
    </citation>
    <scope>NUCLEOTIDE SEQUENCE [LARGE SCALE GENOMIC DNA]</scope>
    <source>
        <strain evidence="13">cv. Huhao1</strain>
        <tissue evidence="12">Leaf</tissue>
    </source>
</reference>
<dbReference type="CDD" id="cd00051">
    <property type="entry name" value="EFh"/>
    <property type="match status" value="1"/>
</dbReference>
<dbReference type="SUPFAM" id="SSF47473">
    <property type="entry name" value="EF-hand"/>
    <property type="match status" value="1"/>
</dbReference>
<dbReference type="Gene3D" id="1.10.238.10">
    <property type="entry name" value="EF-hand"/>
    <property type="match status" value="1"/>
</dbReference>
<feature type="region of interest" description="Disordered" evidence="9">
    <location>
        <begin position="25"/>
        <end position="59"/>
    </location>
</feature>
<dbReference type="Gene3D" id="1.10.510.10">
    <property type="entry name" value="Transferase(Phosphotransferase) domain 1"/>
    <property type="match status" value="1"/>
</dbReference>
<dbReference type="GO" id="GO:0005509">
    <property type="term" value="F:calcium ion binding"/>
    <property type="evidence" value="ECO:0007669"/>
    <property type="project" value="InterPro"/>
</dbReference>
<dbReference type="SMART" id="SM00220">
    <property type="entry name" value="S_TKc"/>
    <property type="match status" value="1"/>
</dbReference>
<comment type="caution">
    <text evidence="12">The sequence shown here is derived from an EMBL/GenBank/DDBJ whole genome shotgun (WGS) entry which is preliminary data.</text>
</comment>
<keyword evidence="8" id="KW-0067">ATP-binding</keyword>
<evidence type="ECO:0000313" key="13">
    <source>
        <dbReference type="Proteomes" id="UP000245207"/>
    </source>
</evidence>
<sequence>MGNNCVGPTVGKTGFLQSVTAAVWRNRPPENLPPPNSTTETSTKDTVKMTAEPEAKTSENVKVAEVKVKEKENGAEDNVKETKSGSKFKRVQSMGQQNSVLGRKTGNIKEVYSMGKKLGQGQFGTTFLCVEKETGKEFAWVMHRDLKPENFLFINEQEEAPLKTIDFGLSMFFKPGEMFTDMVGSPYYVAPEVLRKFYSQECDIWSAGVIIYILLSGVPPFWDETEQGIFEQVLKGDLDFASEPWPSISESAKDLVRKMLVRDPKRRLTAPEVLQHPWVQANGVAPDKPLDSAVLSRLKQFSAMNKIKKIAIRVIAETLSEEEIAGLKEMFKMIDADGSGQITLEELKKGLEKVGANIKDSEIVHLMEAHDCIFAYQFTGHLLGAKSIMLLYLCAHVYSLTFQADIDNSGTIDYGEFVAAMLHINKVHKEDHMYAAFSYFDKDGSGYITSDELQQACEKFGLGDMHLEDVMRDIDKDNDGRIDYSEFVAMMKEGDFGKNISLRLR</sequence>
<feature type="domain" description="Protein kinase" evidence="10">
    <location>
        <begin position="1"/>
        <end position="279"/>
    </location>
</feature>
<dbReference type="InterPro" id="IPR002048">
    <property type="entry name" value="EF_hand_dom"/>
</dbReference>
<evidence type="ECO:0000256" key="2">
    <source>
        <dbReference type="ARBA" id="ARBA00022527"/>
    </source>
</evidence>
<evidence type="ECO:0000256" key="3">
    <source>
        <dbReference type="ARBA" id="ARBA00022679"/>
    </source>
</evidence>